<evidence type="ECO:0000259" key="8">
    <source>
        <dbReference type="PROSITE" id="PS50157"/>
    </source>
</evidence>
<dbReference type="GO" id="GO:0005634">
    <property type="term" value="C:nucleus"/>
    <property type="evidence" value="ECO:0007669"/>
    <property type="project" value="UniProtKB-SubCell"/>
</dbReference>
<dbReference type="Proteomes" id="UP000887560">
    <property type="component" value="Unplaced"/>
</dbReference>
<sequence>MFPQITPILPFPPHSLIPHQFILQKTNNNLIFPPTKQQQIINNLNNIPQKPLEIIKILNQIYSNNNNTTINEINNKTNFIYSLLSLKGLTPTTPTLQLPENTSSINLLQNSPLKPTNSEILKSTIGPTKTLKNENLKNSPVISPSSSAFFVERLLPQTPTKNKEINSLSPTDSSLATNSSFNDNNIPPLQLNVAAIAAKNASTCNWEYVNGGYGVKNPLLQNVRMENFEDLNNSKPSITKISCESKSNISSLSCHTCGKKFHLQRLLNRHIKCHSDLKRYLCVRPYKCNLCEKSFTQRCSLESHLRKVHGQSHSYGYKERRNKVFVCEECGFTAPNYEDFVGHTQRLHPLSAALIKLKNNNLNKRIISK</sequence>
<dbReference type="Pfam" id="PF00096">
    <property type="entry name" value="zf-C2H2"/>
    <property type="match status" value="1"/>
</dbReference>
<evidence type="ECO:0000313" key="9">
    <source>
        <dbReference type="Proteomes" id="UP000887560"/>
    </source>
</evidence>
<dbReference type="GO" id="GO:0008270">
    <property type="term" value="F:zinc ion binding"/>
    <property type="evidence" value="ECO:0007669"/>
    <property type="project" value="UniProtKB-KW"/>
</dbReference>
<dbReference type="InterPro" id="IPR036236">
    <property type="entry name" value="Znf_C2H2_sf"/>
</dbReference>
<keyword evidence="4 7" id="KW-0863">Zinc-finger</keyword>
<evidence type="ECO:0000256" key="5">
    <source>
        <dbReference type="ARBA" id="ARBA00022833"/>
    </source>
</evidence>
<dbReference type="PROSITE" id="PS00028">
    <property type="entry name" value="ZINC_FINGER_C2H2_1"/>
    <property type="match status" value="2"/>
</dbReference>
<evidence type="ECO:0000256" key="3">
    <source>
        <dbReference type="ARBA" id="ARBA00022737"/>
    </source>
</evidence>
<dbReference type="PANTHER" id="PTHR10032">
    <property type="entry name" value="ZINC FINGER PROTEIN WITH KRAB AND SCAN DOMAINS"/>
    <property type="match status" value="1"/>
</dbReference>
<keyword evidence="9" id="KW-1185">Reference proteome</keyword>
<organism evidence="9 10">
    <name type="scientific">Meloidogyne floridensis</name>
    <dbReference type="NCBI Taxonomy" id="298350"/>
    <lineage>
        <taxon>Eukaryota</taxon>
        <taxon>Metazoa</taxon>
        <taxon>Ecdysozoa</taxon>
        <taxon>Nematoda</taxon>
        <taxon>Chromadorea</taxon>
        <taxon>Rhabditida</taxon>
        <taxon>Tylenchina</taxon>
        <taxon>Tylenchomorpha</taxon>
        <taxon>Tylenchoidea</taxon>
        <taxon>Meloidogynidae</taxon>
        <taxon>Meloidogyninae</taxon>
        <taxon>Meloidogyne</taxon>
    </lineage>
</organism>
<comment type="subcellular location">
    <subcellularLocation>
        <location evidence="1">Nucleus</location>
    </subcellularLocation>
</comment>
<evidence type="ECO:0000256" key="6">
    <source>
        <dbReference type="ARBA" id="ARBA00023242"/>
    </source>
</evidence>
<reference evidence="10" key="1">
    <citation type="submission" date="2022-11" db="UniProtKB">
        <authorList>
            <consortium name="WormBaseParasite"/>
        </authorList>
    </citation>
    <scope>IDENTIFICATION</scope>
</reference>
<evidence type="ECO:0000256" key="4">
    <source>
        <dbReference type="ARBA" id="ARBA00022771"/>
    </source>
</evidence>
<keyword evidence="3" id="KW-0677">Repeat</keyword>
<dbReference type="GO" id="GO:0000978">
    <property type="term" value="F:RNA polymerase II cis-regulatory region sequence-specific DNA binding"/>
    <property type="evidence" value="ECO:0007669"/>
    <property type="project" value="TreeGrafter"/>
</dbReference>
<dbReference type="AlphaFoldDB" id="A0A915NKA9"/>
<dbReference type="GO" id="GO:0000981">
    <property type="term" value="F:DNA-binding transcription factor activity, RNA polymerase II-specific"/>
    <property type="evidence" value="ECO:0007669"/>
    <property type="project" value="TreeGrafter"/>
</dbReference>
<evidence type="ECO:0000256" key="2">
    <source>
        <dbReference type="ARBA" id="ARBA00022723"/>
    </source>
</evidence>
<dbReference type="SUPFAM" id="SSF57667">
    <property type="entry name" value="beta-beta-alpha zinc fingers"/>
    <property type="match status" value="1"/>
</dbReference>
<dbReference type="GO" id="GO:0009913">
    <property type="term" value="P:epidermal cell differentiation"/>
    <property type="evidence" value="ECO:0007669"/>
    <property type="project" value="TreeGrafter"/>
</dbReference>
<feature type="domain" description="C2H2-type" evidence="8">
    <location>
        <begin position="252"/>
        <end position="279"/>
    </location>
</feature>
<dbReference type="FunFam" id="3.30.160.60:FF:000452">
    <property type="entry name" value="Transcription factor Ovo-like 2"/>
    <property type="match status" value="1"/>
</dbReference>
<feature type="domain" description="C2H2-type" evidence="8">
    <location>
        <begin position="286"/>
        <end position="314"/>
    </location>
</feature>
<dbReference type="SMART" id="SM00355">
    <property type="entry name" value="ZnF_C2H2"/>
    <property type="match status" value="3"/>
</dbReference>
<dbReference type="PROSITE" id="PS50157">
    <property type="entry name" value="ZINC_FINGER_C2H2_2"/>
    <property type="match status" value="2"/>
</dbReference>
<dbReference type="InterPro" id="IPR027756">
    <property type="entry name" value="Ovo-like"/>
</dbReference>
<accession>A0A915NKA9</accession>
<evidence type="ECO:0000256" key="1">
    <source>
        <dbReference type="ARBA" id="ARBA00004123"/>
    </source>
</evidence>
<proteinExistence type="predicted"/>
<dbReference type="PANTHER" id="PTHR10032:SF271">
    <property type="entry name" value="RH12261P-RELATED"/>
    <property type="match status" value="1"/>
</dbReference>
<keyword evidence="5" id="KW-0862">Zinc</keyword>
<dbReference type="InterPro" id="IPR013087">
    <property type="entry name" value="Znf_C2H2_type"/>
</dbReference>
<name>A0A915NKA9_9BILA</name>
<evidence type="ECO:0000256" key="7">
    <source>
        <dbReference type="PROSITE-ProRule" id="PRU00042"/>
    </source>
</evidence>
<dbReference type="Gene3D" id="3.30.160.60">
    <property type="entry name" value="Classic Zinc Finger"/>
    <property type="match status" value="1"/>
</dbReference>
<dbReference type="WBParaSite" id="scf7180000418042.g2022">
    <property type="protein sequence ID" value="scf7180000418042.g2022"/>
    <property type="gene ID" value="scf7180000418042.g2022"/>
</dbReference>
<protein>
    <submittedName>
        <fullName evidence="10">C2H2-type domain-containing protein</fullName>
    </submittedName>
</protein>
<keyword evidence="2" id="KW-0479">Metal-binding</keyword>
<keyword evidence="6" id="KW-0539">Nucleus</keyword>
<evidence type="ECO:0000313" key="10">
    <source>
        <dbReference type="WBParaSite" id="scf7180000418042.g2022"/>
    </source>
</evidence>